<feature type="domain" description="FAD-binding PCMH-type" evidence="7">
    <location>
        <begin position="45"/>
        <end position="218"/>
    </location>
</feature>
<dbReference type="InterPro" id="IPR001810">
    <property type="entry name" value="F-box_dom"/>
</dbReference>
<keyword evidence="9" id="KW-1185">Reference proteome</keyword>
<evidence type="ECO:0000256" key="2">
    <source>
        <dbReference type="ARBA" id="ARBA00005466"/>
    </source>
</evidence>
<protein>
    <submittedName>
        <fullName evidence="8">11577_t:CDS:1</fullName>
    </submittedName>
</protein>
<dbReference type="Pfam" id="PF01565">
    <property type="entry name" value="FAD_binding_4"/>
    <property type="match status" value="1"/>
</dbReference>
<sequence>AVRIQKRWDYNSQALQICLKSVAGDVVYPSDPNYTVLVQGVNTDIKRYPAALLYAANENDIKIAIYCAKILKIQIVARSGGHSFEDYSLGGNDGALVVDLKNFSDLIIDTKTQTAIIGTGNRLGPIYYKLSQLGYIIPAGTCPAVGIGGHSLGGGFGLYSREFGLVTDHILSIQIVSANGTVLTANNVSHPDLFFALRGAGGGNYGIVTRIKFRINPYSGNVTVFTFQWPNTTIAHKFIPAMEKFSAHGTRRITTKTKWAKDTFIFNGIFLGQPWELDKELNEWLSTTPDYQVVKNESQTLFESVYDFSDQMTIQDVINPKLASYSFKAKSFLIDQKGLSDEGIAFMDNFLSNVNKDCNVFSLMDIFGGAVAQVPKNATAFVHRDVSFGIQMLSAWENPDIAKECKDAVNSFSLEFRSRYASPFSYQNYIDIDLPNYLKMEIINNDKSKNKDIFKKLPNEIIQKILGLLNARDIFSISLHVQDDYVWHLMCKNQFSEESINEERERLRRVNSAQTNVGPDASESLSSMDEEDFDENINWQSLYMKLSRPMSFLARDRGVVWLDTADGGTHHWKTLDCDESEYGKVVFLDYVWWFDVWGIISNVRPGIYDVVWRFKVDSNFSLQSLNFVTKVFEVFDEEIRETKTTHLADSSVFEHIANDGGWVEYCLPDQITVPEERVIGSVRIPHSVECKIYNYLGFIKRGLWIDYVWLRIHRENRLEENEVKDIHQVEEDKVKETVL</sequence>
<keyword evidence="4" id="KW-0274">FAD</keyword>
<dbReference type="PROSITE" id="PS51387">
    <property type="entry name" value="FAD_PCMH"/>
    <property type="match status" value="1"/>
</dbReference>
<keyword evidence="3" id="KW-0285">Flavoprotein</keyword>
<dbReference type="PROSITE" id="PS00862">
    <property type="entry name" value="OX2_COVAL_FAD"/>
    <property type="match status" value="1"/>
</dbReference>
<comment type="cofactor">
    <cofactor evidence="1">
        <name>FAD</name>
        <dbReference type="ChEBI" id="CHEBI:57692"/>
    </cofactor>
</comment>
<dbReference type="InterPro" id="IPR006094">
    <property type="entry name" value="Oxid_FAD_bind_N"/>
</dbReference>
<organism evidence="8 9">
    <name type="scientific">Ambispora leptoticha</name>
    <dbReference type="NCBI Taxonomy" id="144679"/>
    <lineage>
        <taxon>Eukaryota</taxon>
        <taxon>Fungi</taxon>
        <taxon>Fungi incertae sedis</taxon>
        <taxon>Mucoromycota</taxon>
        <taxon>Glomeromycotina</taxon>
        <taxon>Glomeromycetes</taxon>
        <taxon>Archaeosporales</taxon>
        <taxon>Ambisporaceae</taxon>
        <taxon>Ambispora</taxon>
    </lineage>
</organism>
<evidence type="ECO:0000313" key="9">
    <source>
        <dbReference type="Proteomes" id="UP000789508"/>
    </source>
</evidence>
<evidence type="ECO:0000256" key="3">
    <source>
        <dbReference type="ARBA" id="ARBA00022630"/>
    </source>
</evidence>
<evidence type="ECO:0000256" key="4">
    <source>
        <dbReference type="ARBA" id="ARBA00022827"/>
    </source>
</evidence>
<dbReference type="Pfam" id="PF14299">
    <property type="entry name" value="PP2"/>
    <property type="match status" value="1"/>
</dbReference>
<evidence type="ECO:0000256" key="5">
    <source>
        <dbReference type="ARBA" id="ARBA00023002"/>
    </source>
</evidence>
<dbReference type="GO" id="GO:0016491">
    <property type="term" value="F:oxidoreductase activity"/>
    <property type="evidence" value="ECO:0007669"/>
    <property type="project" value="UniProtKB-KW"/>
</dbReference>
<accession>A0A9N9FM03</accession>
<dbReference type="InterPro" id="IPR016169">
    <property type="entry name" value="FAD-bd_PCMH_sub2"/>
</dbReference>
<dbReference type="Proteomes" id="UP000789508">
    <property type="component" value="Unassembled WGS sequence"/>
</dbReference>
<proteinExistence type="inferred from homology"/>
<evidence type="ECO:0000256" key="1">
    <source>
        <dbReference type="ARBA" id="ARBA00001974"/>
    </source>
</evidence>
<feature type="non-terminal residue" evidence="8">
    <location>
        <position position="739"/>
    </location>
</feature>
<dbReference type="PANTHER" id="PTHR42973">
    <property type="entry name" value="BINDING OXIDOREDUCTASE, PUTATIVE (AFU_ORTHOLOGUE AFUA_1G17690)-RELATED"/>
    <property type="match status" value="1"/>
</dbReference>
<dbReference type="Gene3D" id="3.30.465.10">
    <property type="match status" value="1"/>
</dbReference>
<dbReference type="InterPro" id="IPR036047">
    <property type="entry name" value="F-box-like_dom_sf"/>
</dbReference>
<dbReference type="InterPro" id="IPR016166">
    <property type="entry name" value="FAD-bd_PCMH"/>
</dbReference>
<gene>
    <name evidence="8" type="ORF">ALEPTO_LOCUS5672</name>
</gene>
<dbReference type="EMBL" id="CAJVPS010001670">
    <property type="protein sequence ID" value="CAG8546657.1"/>
    <property type="molecule type" value="Genomic_DNA"/>
</dbReference>
<feature type="domain" description="F-box" evidence="6">
    <location>
        <begin position="451"/>
        <end position="479"/>
    </location>
</feature>
<keyword evidence="5" id="KW-0560">Oxidoreductase</keyword>
<dbReference type="InterPro" id="IPR006093">
    <property type="entry name" value="Oxy_OxRdtase_FAD_BS"/>
</dbReference>
<dbReference type="Gene3D" id="3.40.462.20">
    <property type="match status" value="1"/>
</dbReference>
<dbReference type="OrthoDB" id="415825at2759"/>
<dbReference type="PANTHER" id="PTHR42973:SF39">
    <property type="entry name" value="FAD-BINDING PCMH-TYPE DOMAIN-CONTAINING PROTEIN"/>
    <property type="match status" value="1"/>
</dbReference>
<evidence type="ECO:0000313" key="8">
    <source>
        <dbReference type="EMBL" id="CAG8546657.1"/>
    </source>
</evidence>
<comment type="caution">
    <text evidence="8">The sequence shown here is derived from an EMBL/GenBank/DDBJ whole genome shotgun (WGS) entry which is preliminary data.</text>
</comment>
<reference evidence="8" key="1">
    <citation type="submission" date="2021-06" db="EMBL/GenBank/DDBJ databases">
        <authorList>
            <person name="Kallberg Y."/>
            <person name="Tangrot J."/>
            <person name="Rosling A."/>
        </authorList>
    </citation>
    <scope>NUCLEOTIDE SEQUENCE</scope>
    <source>
        <strain evidence="8">FL130A</strain>
    </source>
</reference>
<dbReference type="AlphaFoldDB" id="A0A9N9FM03"/>
<dbReference type="InterPro" id="IPR025886">
    <property type="entry name" value="PP2-like"/>
</dbReference>
<dbReference type="GO" id="GO:0071949">
    <property type="term" value="F:FAD binding"/>
    <property type="evidence" value="ECO:0007669"/>
    <property type="project" value="InterPro"/>
</dbReference>
<dbReference type="InterPro" id="IPR036318">
    <property type="entry name" value="FAD-bd_PCMH-like_sf"/>
</dbReference>
<dbReference type="PROSITE" id="PS50181">
    <property type="entry name" value="FBOX"/>
    <property type="match status" value="1"/>
</dbReference>
<comment type="similarity">
    <text evidence="2">Belongs to the oxygen-dependent FAD-linked oxidoreductase family.</text>
</comment>
<dbReference type="SUPFAM" id="SSF56176">
    <property type="entry name" value="FAD-binding/transporter-associated domain-like"/>
    <property type="match status" value="1"/>
</dbReference>
<evidence type="ECO:0000259" key="7">
    <source>
        <dbReference type="PROSITE" id="PS51387"/>
    </source>
</evidence>
<dbReference type="SUPFAM" id="SSF81383">
    <property type="entry name" value="F-box domain"/>
    <property type="match status" value="1"/>
</dbReference>
<evidence type="ECO:0000259" key="6">
    <source>
        <dbReference type="PROSITE" id="PS50181"/>
    </source>
</evidence>
<name>A0A9N9FM03_9GLOM</name>
<dbReference type="InterPro" id="IPR050416">
    <property type="entry name" value="FAD-linked_Oxidoreductase"/>
</dbReference>